<dbReference type="InterPro" id="IPR046373">
    <property type="entry name" value="Acyl-CoA_Oxase/DH_mid-dom_sf"/>
</dbReference>
<organism evidence="11 12">
    <name type="scientific">Idiomarina aquatica</name>
    <dbReference type="NCBI Taxonomy" id="1327752"/>
    <lineage>
        <taxon>Bacteria</taxon>
        <taxon>Pseudomonadati</taxon>
        <taxon>Pseudomonadota</taxon>
        <taxon>Gammaproteobacteria</taxon>
        <taxon>Alteromonadales</taxon>
        <taxon>Idiomarinaceae</taxon>
        <taxon>Idiomarina</taxon>
    </lineage>
</organism>
<dbReference type="Gene3D" id="1.10.540.10">
    <property type="entry name" value="Acyl-CoA dehydrogenase/oxidase, N-terminal domain"/>
    <property type="match status" value="1"/>
</dbReference>
<dbReference type="SUPFAM" id="SSF56645">
    <property type="entry name" value="Acyl-CoA dehydrogenase NM domain-like"/>
    <property type="match status" value="1"/>
</dbReference>
<evidence type="ECO:0000256" key="6">
    <source>
        <dbReference type="ARBA" id="ARBA00023002"/>
    </source>
</evidence>
<evidence type="ECO:0000259" key="9">
    <source>
        <dbReference type="Pfam" id="PF02770"/>
    </source>
</evidence>
<dbReference type="GO" id="GO:0003995">
    <property type="term" value="F:acyl-CoA dehydrogenase activity"/>
    <property type="evidence" value="ECO:0007669"/>
    <property type="project" value="TreeGrafter"/>
</dbReference>
<evidence type="ECO:0000256" key="3">
    <source>
        <dbReference type="ARBA" id="ARBA00011738"/>
    </source>
</evidence>
<proteinExistence type="inferred from homology"/>
<dbReference type="InterPro" id="IPR036250">
    <property type="entry name" value="AcylCo_DH-like_C"/>
</dbReference>
<dbReference type="PANTHER" id="PTHR48083:SF13">
    <property type="entry name" value="ACYL-COA DEHYDROGENASE FAMILY MEMBER 11"/>
    <property type="match status" value="1"/>
</dbReference>
<dbReference type="Pfam" id="PF02770">
    <property type="entry name" value="Acyl-CoA_dh_M"/>
    <property type="match status" value="1"/>
</dbReference>
<dbReference type="GO" id="GO:0033539">
    <property type="term" value="P:fatty acid beta-oxidation using acyl-CoA dehydrogenase"/>
    <property type="evidence" value="ECO:0007669"/>
    <property type="project" value="TreeGrafter"/>
</dbReference>
<dbReference type="InterPro" id="IPR009100">
    <property type="entry name" value="AcylCoA_DH/oxidase_NM_dom_sf"/>
</dbReference>
<evidence type="ECO:0000256" key="7">
    <source>
        <dbReference type="RuleBase" id="RU362125"/>
    </source>
</evidence>
<keyword evidence="5 7" id="KW-0274">FAD</keyword>
<dbReference type="PANTHER" id="PTHR48083">
    <property type="entry name" value="MEDIUM-CHAIN SPECIFIC ACYL-COA DEHYDROGENASE, MITOCHONDRIAL-RELATED"/>
    <property type="match status" value="1"/>
</dbReference>
<comment type="cofactor">
    <cofactor evidence="1 7">
        <name>FAD</name>
        <dbReference type="ChEBI" id="CHEBI:57692"/>
    </cofactor>
</comment>
<dbReference type="FunFam" id="2.40.110.10:FF:000002">
    <property type="entry name" value="Acyl-CoA dehydrogenase fadE12"/>
    <property type="match status" value="1"/>
</dbReference>
<dbReference type="Proteomes" id="UP000286680">
    <property type="component" value="Unassembled WGS sequence"/>
</dbReference>
<dbReference type="InterPro" id="IPR009075">
    <property type="entry name" value="AcylCo_DH/oxidase_C"/>
</dbReference>
<dbReference type="InterPro" id="IPR050741">
    <property type="entry name" value="Acyl-CoA_dehydrogenase"/>
</dbReference>
<comment type="subunit">
    <text evidence="3">Homodimer.</text>
</comment>
<evidence type="ECO:0000256" key="5">
    <source>
        <dbReference type="ARBA" id="ARBA00022827"/>
    </source>
</evidence>
<evidence type="ECO:0000313" key="12">
    <source>
        <dbReference type="Proteomes" id="UP000286680"/>
    </source>
</evidence>
<dbReference type="InterPro" id="IPR013786">
    <property type="entry name" value="AcylCoA_DH/ox_N"/>
</dbReference>
<dbReference type="Pfam" id="PF00441">
    <property type="entry name" value="Acyl-CoA_dh_1"/>
    <property type="match status" value="1"/>
</dbReference>
<keyword evidence="4 7" id="KW-0285">Flavoprotein</keyword>
<reference evidence="12" key="1">
    <citation type="journal article" date="2018" name="Front. Microbiol.">
        <title>Genome-Based Analysis Reveals the Taxonomy and Diversity of the Family Idiomarinaceae.</title>
        <authorList>
            <person name="Liu Y."/>
            <person name="Lai Q."/>
            <person name="Shao Z."/>
        </authorList>
    </citation>
    <scope>NUCLEOTIDE SEQUENCE [LARGE SCALE GENOMIC DNA]</scope>
    <source>
        <strain evidence="12">SN-14</strain>
    </source>
</reference>
<comment type="similarity">
    <text evidence="2 7">Belongs to the acyl-CoA dehydrogenase family.</text>
</comment>
<comment type="caution">
    <text evidence="11">The sequence shown here is derived from an EMBL/GenBank/DDBJ whole genome shotgun (WGS) entry which is preliminary data.</text>
</comment>
<dbReference type="RefSeq" id="WP_126819968.1">
    <property type="nucleotide sequence ID" value="NZ_PIPS01000002.1"/>
</dbReference>
<dbReference type="InterPro" id="IPR037069">
    <property type="entry name" value="AcylCoA_DH/ox_N_sf"/>
</dbReference>
<dbReference type="Pfam" id="PF02771">
    <property type="entry name" value="Acyl-CoA_dh_N"/>
    <property type="match status" value="1"/>
</dbReference>
<keyword evidence="12" id="KW-1185">Reference proteome</keyword>
<evidence type="ECO:0000259" key="8">
    <source>
        <dbReference type="Pfam" id="PF00441"/>
    </source>
</evidence>
<dbReference type="AlphaFoldDB" id="A0AA94EE96"/>
<dbReference type="EMBL" id="PIPS01000002">
    <property type="protein sequence ID" value="RUO43318.1"/>
    <property type="molecule type" value="Genomic_DNA"/>
</dbReference>
<accession>A0AA94EE96</accession>
<dbReference type="GO" id="GO:0005737">
    <property type="term" value="C:cytoplasm"/>
    <property type="evidence" value="ECO:0007669"/>
    <property type="project" value="TreeGrafter"/>
</dbReference>
<evidence type="ECO:0000256" key="2">
    <source>
        <dbReference type="ARBA" id="ARBA00009347"/>
    </source>
</evidence>
<keyword evidence="6 7" id="KW-0560">Oxidoreductase</keyword>
<dbReference type="InterPro" id="IPR006091">
    <property type="entry name" value="Acyl-CoA_Oxase/DH_mid-dom"/>
</dbReference>
<feature type="domain" description="Acyl-CoA dehydrogenase/oxidase N-terminal" evidence="10">
    <location>
        <begin position="14"/>
        <end position="134"/>
    </location>
</feature>
<evidence type="ECO:0000256" key="1">
    <source>
        <dbReference type="ARBA" id="ARBA00001974"/>
    </source>
</evidence>
<evidence type="ECO:0000313" key="11">
    <source>
        <dbReference type="EMBL" id="RUO43318.1"/>
    </source>
</evidence>
<feature type="domain" description="Acyl-CoA oxidase/dehydrogenase middle" evidence="9">
    <location>
        <begin position="139"/>
        <end position="239"/>
    </location>
</feature>
<dbReference type="GO" id="GO:0050660">
    <property type="term" value="F:flavin adenine dinucleotide binding"/>
    <property type="evidence" value="ECO:0007669"/>
    <property type="project" value="InterPro"/>
</dbReference>
<dbReference type="Gene3D" id="2.40.110.10">
    <property type="entry name" value="Butyryl-CoA Dehydrogenase, subunit A, domain 2"/>
    <property type="match status" value="1"/>
</dbReference>
<protein>
    <submittedName>
        <fullName evidence="11">Acyl-CoA dehydrogenase</fullName>
    </submittedName>
</protein>
<evidence type="ECO:0000259" key="10">
    <source>
        <dbReference type="Pfam" id="PF02771"/>
    </source>
</evidence>
<dbReference type="Gene3D" id="1.20.140.10">
    <property type="entry name" value="Butyryl-CoA Dehydrogenase, subunit A, domain 3"/>
    <property type="match status" value="1"/>
</dbReference>
<name>A0AA94EE96_9GAMM</name>
<sequence>MDFSYSQKTKDYLQRLDRFMREFVEPYESQYQKENYRLNASPNWRDWQVPPRVEELKQMAREQGLWNLFLPDEELGAGLSTLEYAPLAERMGGSLLAPEIFNCNAPDTGNMEVLYHFGNKAQQKRWLQPLLDGEIRSVFCMTEPDVASSDATNMQTTIVADGDEWVINGRKWWSTGLGHPNAEIAIVMGLTDEEADKHQRHSMILVPLNSSGVTIERMLPALGEYDAPYGHGEVVFDQVRVPKDNIIVGPGAGFKIAQGRLGPGRIHHCMRALGAAERALQLFIERGVSRIAFGQPLLKLGGNTERLADLRVAIDQARLMTLYAAWQIDNIGALKAIKEISAIKLIAPSVLQKVVDETMQLYGGASMCHDTPLPGLLAVAKSLRIADGPDAVHRATIAKAELKQWQGRQHDS</sequence>
<gene>
    <name evidence="11" type="ORF">CWE23_08170</name>
</gene>
<feature type="domain" description="Acyl-CoA dehydrogenase/oxidase C-terminal" evidence="8">
    <location>
        <begin position="251"/>
        <end position="400"/>
    </location>
</feature>
<dbReference type="SUPFAM" id="SSF47203">
    <property type="entry name" value="Acyl-CoA dehydrogenase C-terminal domain-like"/>
    <property type="match status" value="1"/>
</dbReference>
<evidence type="ECO:0000256" key="4">
    <source>
        <dbReference type="ARBA" id="ARBA00022630"/>
    </source>
</evidence>